<dbReference type="OrthoDB" id="1030389at2"/>
<dbReference type="GeneID" id="90768858"/>
<name>A0A4P6V3I8_9HYPH</name>
<dbReference type="EMBL" id="CP036532">
    <property type="protein sequence ID" value="QBK32002.1"/>
    <property type="molecule type" value="Genomic_DNA"/>
</dbReference>
<dbReference type="AlphaFoldDB" id="A0A4P6V3I8"/>
<dbReference type="Proteomes" id="UP000293719">
    <property type="component" value="Chromosome"/>
</dbReference>
<proteinExistence type="predicted"/>
<organism evidence="1 2">
    <name type="scientific">Roseitalea porphyridii</name>
    <dbReference type="NCBI Taxonomy" id="1852022"/>
    <lineage>
        <taxon>Bacteria</taxon>
        <taxon>Pseudomonadati</taxon>
        <taxon>Pseudomonadota</taxon>
        <taxon>Alphaproteobacteria</taxon>
        <taxon>Hyphomicrobiales</taxon>
        <taxon>Ahrensiaceae</taxon>
        <taxon>Roseitalea</taxon>
    </lineage>
</organism>
<evidence type="ECO:0000313" key="1">
    <source>
        <dbReference type="EMBL" id="QBK32002.1"/>
    </source>
</evidence>
<accession>A0A4P6V3I8</accession>
<keyword evidence="2" id="KW-1185">Reference proteome</keyword>
<protein>
    <submittedName>
        <fullName evidence="1">Uncharacterized protein</fullName>
    </submittedName>
</protein>
<evidence type="ECO:0000313" key="2">
    <source>
        <dbReference type="Proteomes" id="UP000293719"/>
    </source>
</evidence>
<dbReference type="KEGG" id="rpod:E0E05_16245"/>
<reference evidence="1 2" key="1">
    <citation type="journal article" date="2017" name="Int. J. Syst. Evol. Microbiol.">
        <title>Roseitalea porphyridii gen. nov., sp. nov., isolated from a red alga, and reclassification of Hoeflea suaedae Chung et al. 2013 as Pseudohoeflea suaedae gen. nov., comb. nov.</title>
        <authorList>
            <person name="Hyeon J.W."/>
            <person name="Jeong S.E."/>
            <person name="Baek K."/>
            <person name="Jeon C.O."/>
        </authorList>
    </citation>
    <scope>NUCLEOTIDE SEQUENCE [LARGE SCALE GENOMIC DNA]</scope>
    <source>
        <strain evidence="1 2">MA7-20</strain>
    </source>
</reference>
<dbReference type="RefSeq" id="WP_131617646.1">
    <property type="nucleotide sequence ID" value="NZ_CP036532.1"/>
</dbReference>
<sequence length="110" mass="11880">MRMSNCATMARNETWSGRAATEPYEAGWASEAVIFLRALGEPVGGQGRAWVEISPDGMHWVPEGAEFPLPAAKDGIGHARVTNFGCWLRLAAELPDGAEITVLVTMHLKS</sequence>
<gene>
    <name evidence="1" type="ORF">E0E05_16245</name>
</gene>